<protein>
    <recommendedName>
        <fullName evidence="1">G domain-containing protein</fullName>
    </recommendedName>
</protein>
<feature type="non-terminal residue" evidence="2">
    <location>
        <position position="234"/>
    </location>
</feature>
<evidence type="ECO:0000313" key="2">
    <source>
        <dbReference type="EMBL" id="KIJ05364.1"/>
    </source>
</evidence>
<accession>A0A0C9SM11</accession>
<dbReference type="InterPro" id="IPR027417">
    <property type="entry name" value="P-loop_NTPase"/>
</dbReference>
<reference evidence="3" key="2">
    <citation type="submission" date="2015-01" db="EMBL/GenBank/DDBJ databases">
        <title>Evolutionary Origins and Diversification of the Mycorrhizal Mutualists.</title>
        <authorList>
            <consortium name="DOE Joint Genome Institute"/>
            <consortium name="Mycorrhizal Genomics Consortium"/>
            <person name="Kohler A."/>
            <person name="Kuo A."/>
            <person name="Nagy L.G."/>
            <person name="Floudas D."/>
            <person name="Copeland A."/>
            <person name="Barry K.W."/>
            <person name="Cichocki N."/>
            <person name="Veneault-Fourrey C."/>
            <person name="LaButti K."/>
            <person name="Lindquist E.A."/>
            <person name="Lipzen A."/>
            <person name="Lundell T."/>
            <person name="Morin E."/>
            <person name="Murat C."/>
            <person name="Riley R."/>
            <person name="Ohm R."/>
            <person name="Sun H."/>
            <person name="Tunlid A."/>
            <person name="Henrissat B."/>
            <person name="Grigoriev I.V."/>
            <person name="Hibbett D.S."/>
            <person name="Martin F."/>
        </authorList>
    </citation>
    <scope>NUCLEOTIDE SEQUENCE [LARGE SCALE GENOMIC DNA]</scope>
    <source>
        <strain evidence="3">ATCC 200175</strain>
    </source>
</reference>
<feature type="non-terminal residue" evidence="2">
    <location>
        <position position="1"/>
    </location>
</feature>
<gene>
    <name evidence="2" type="ORF">PAXINDRAFT_57123</name>
</gene>
<proteinExistence type="predicted"/>
<dbReference type="AlphaFoldDB" id="A0A0C9SM11"/>
<dbReference type="PROSITE" id="PS00675">
    <property type="entry name" value="SIGMA54_INTERACT_1"/>
    <property type="match status" value="1"/>
</dbReference>
<dbReference type="Proteomes" id="UP000053647">
    <property type="component" value="Unassembled WGS sequence"/>
</dbReference>
<dbReference type="InterPro" id="IPR006073">
    <property type="entry name" value="GTP-bd"/>
</dbReference>
<evidence type="ECO:0000259" key="1">
    <source>
        <dbReference type="Pfam" id="PF01926"/>
    </source>
</evidence>
<dbReference type="Pfam" id="PF01926">
    <property type="entry name" value="MMR_HSR1"/>
    <property type="match status" value="1"/>
</dbReference>
<feature type="domain" description="G" evidence="1">
    <location>
        <begin position="2"/>
        <end position="105"/>
    </location>
</feature>
<evidence type="ECO:0000313" key="3">
    <source>
        <dbReference type="Proteomes" id="UP000053647"/>
    </source>
</evidence>
<name>A0A0C9SM11_PAXIN</name>
<reference evidence="2 3" key="1">
    <citation type="submission" date="2014-06" db="EMBL/GenBank/DDBJ databases">
        <authorList>
            <consortium name="DOE Joint Genome Institute"/>
            <person name="Kuo A."/>
            <person name="Kohler A."/>
            <person name="Nagy L.G."/>
            <person name="Floudas D."/>
            <person name="Copeland A."/>
            <person name="Barry K.W."/>
            <person name="Cichocki N."/>
            <person name="Veneault-Fourrey C."/>
            <person name="LaButti K."/>
            <person name="Lindquist E.A."/>
            <person name="Lipzen A."/>
            <person name="Lundell T."/>
            <person name="Morin E."/>
            <person name="Murat C."/>
            <person name="Sun H."/>
            <person name="Tunlid A."/>
            <person name="Henrissat B."/>
            <person name="Grigoriev I.V."/>
            <person name="Hibbett D.S."/>
            <person name="Martin F."/>
            <person name="Nordberg H.P."/>
            <person name="Cantor M.N."/>
            <person name="Hua S.X."/>
        </authorList>
    </citation>
    <scope>NUCLEOTIDE SEQUENCE [LARGE SCALE GENOMIC DNA]</scope>
    <source>
        <strain evidence="2 3">ATCC 200175</strain>
    </source>
</reference>
<dbReference type="InterPro" id="IPR025662">
    <property type="entry name" value="Sigma_54_int_dom_ATP-bd_1"/>
</dbReference>
<dbReference type="HOGENOM" id="CLU_050405_0_1_1"/>
<dbReference type="SUPFAM" id="SSF52540">
    <property type="entry name" value="P-loop containing nucleoside triphosphate hydrolases"/>
    <property type="match status" value="1"/>
</dbReference>
<dbReference type="OrthoDB" id="8954335at2759"/>
<organism evidence="2 3">
    <name type="scientific">Paxillus involutus ATCC 200175</name>
    <dbReference type="NCBI Taxonomy" id="664439"/>
    <lineage>
        <taxon>Eukaryota</taxon>
        <taxon>Fungi</taxon>
        <taxon>Dikarya</taxon>
        <taxon>Basidiomycota</taxon>
        <taxon>Agaricomycotina</taxon>
        <taxon>Agaricomycetes</taxon>
        <taxon>Agaricomycetidae</taxon>
        <taxon>Boletales</taxon>
        <taxon>Paxilineae</taxon>
        <taxon>Paxillaceae</taxon>
        <taxon>Paxillus</taxon>
    </lineage>
</organism>
<sequence length="234" mass="26247">NVIIFGETGAGKSSVINLLAGKEVAEIASTSMGCTFQSSCYPMMVAGSLFTIFDTAGLNEGDPKTMNKSNAIRQLYQLITSLKGGVSLLLFCMRAPRIKDSHVQNWRLFQEIICAEKVPIAIIITGLENEDGSMDNWWVENRDNFEHQGMRPAGHACVTATKGKKRGDRYLFAEEYAESRAKVQQLIVKCALQKPWVVPKLKWFAETGFLCIRNKIIRKEVLIQMMEKCAMNEE</sequence>
<dbReference type="CDD" id="cd00882">
    <property type="entry name" value="Ras_like_GTPase"/>
    <property type="match status" value="1"/>
</dbReference>
<dbReference type="GO" id="GO:0005525">
    <property type="term" value="F:GTP binding"/>
    <property type="evidence" value="ECO:0007669"/>
    <property type="project" value="InterPro"/>
</dbReference>
<dbReference type="Gene3D" id="3.40.50.300">
    <property type="entry name" value="P-loop containing nucleotide triphosphate hydrolases"/>
    <property type="match status" value="1"/>
</dbReference>
<keyword evidence="3" id="KW-1185">Reference proteome</keyword>
<dbReference type="EMBL" id="KN821029">
    <property type="protein sequence ID" value="KIJ05364.1"/>
    <property type="molecule type" value="Genomic_DNA"/>
</dbReference>